<evidence type="ECO:0000256" key="4">
    <source>
        <dbReference type="PROSITE-ProRule" id="PRU01248"/>
    </source>
</evidence>
<dbReference type="InterPro" id="IPR004107">
    <property type="entry name" value="Integrase_SAM-like_N"/>
</dbReference>
<dbReference type="InterPro" id="IPR044068">
    <property type="entry name" value="CB"/>
</dbReference>
<comment type="caution">
    <text evidence="7">The sequence shown here is derived from an EMBL/GenBank/DDBJ whole genome shotgun (WGS) entry which is preliminary data.</text>
</comment>
<keyword evidence="3" id="KW-0233">DNA recombination</keyword>
<dbReference type="InterPro" id="IPR013762">
    <property type="entry name" value="Integrase-like_cat_sf"/>
</dbReference>
<dbReference type="InterPro" id="IPR010998">
    <property type="entry name" value="Integrase_recombinase_N"/>
</dbReference>
<dbReference type="SUPFAM" id="SSF47823">
    <property type="entry name" value="lambda integrase-like, N-terminal domain"/>
    <property type="match status" value="1"/>
</dbReference>
<dbReference type="InterPro" id="IPR050090">
    <property type="entry name" value="Tyrosine_recombinase_XerCD"/>
</dbReference>
<dbReference type="Pfam" id="PF13495">
    <property type="entry name" value="Phage_int_SAM_4"/>
    <property type="match status" value="1"/>
</dbReference>
<evidence type="ECO:0000313" key="8">
    <source>
        <dbReference type="Proteomes" id="UP000479226"/>
    </source>
</evidence>
<evidence type="ECO:0000256" key="2">
    <source>
        <dbReference type="ARBA" id="ARBA00023125"/>
    </source>
</evidence>
<dbReference type="InterPro" id="IPR011010">
    <property type="entry name" value="DNA_brk_join_enz"/>
</dbReference>
<name>A0ABX0DEF5_9MICC</name>
<dbReference type="Gene3D" id="1.10.443.10">
    <property type="entry name" value="Intergrase catalytic core"/>
    <property type="match status" value="1"/>
</dbReference>
<feature type="domain" description="Tyr recombinase" evidence="5">
    <location>
        <begin position="121"/>
        <end position="310"/>
    </location>
</feature>
<evidence type="ECO:0000256" key="1">
    <source>
        <dbReference type="ARBA" id="ARBA00022908"/>
    </source>
</evidence>
<keyword evidence="8" id="KW-1185">Reference proteome</keyword>
<dbReference type="InterPro" id="IPR002104">
    <property type="entry name" value="Integrase_catalytic"/>
</dbReference>
<dbReference type="EMBL" id="JAAKZI010000043">
    <property type="protein sequence ID" value="NGN85264.1"/>
    <property type="molecule type" value="Genomic_DNA"/>
</dbReference>
<feature type="domain" description="Core-binding (CB)" evidence="6">
    <location>
        <begin position="4"/>
        <end position="97"/>
    </location>
</feature>
<evidence type="ECO:0000313" key="7">
    <source>
        <dbReference type="EMBL" id="NGN85264.1"/>
    </source>
</evidence>
<dbReference type="Pfam" id="PF00589">
    <property type="entry name" value="Phage_integrase"/>
    <property type="match status" value="1"/>
</dbReference>
<dbReference type="PANTHER" id="PTHR30349">
    <property type="entry name" value="PHAGE INTEGRASE-RELATED"/>
    <property type="match status" value="1"/>
</dbReference>
<accession>A0ABX0DEF5</accession>
<dbReference type="Proteomes" id="UP000479226">
    <property type="component" value="Unassembled WGS sequence"/>
</dbReference>
<keyword evidence="2 4" id="KW-0238">DNA-binding</keyword>
<reference evidence="7 8" key="1">
    <citation type="submission" date="2020-02" db="EMBL/GenBank/DDBJ databases">
        <title>Genome sequence of the type strain DSM 27180 of Arthrobacter silviterrae.</title>
        <authorList>
            <person name="Gao J."/>
            <person name="Sun J."/>
        </authorList>
    </citation>
    <scope>NUCLEOTIDE SEQUENCE [LARGE SCALE GENOMIC DNA]</scope>
    <source>
        <strain evidence="7 8">DSM 27180</strain>
    </source>
</reference>
<gene>
    <name evidence="7" type="ORF">G6N77_17605</name>
</gene>
<dbReference type="SUPFAM" id="SSF56349">
    <property type="entry name" value="DNA breaking-rejoining enzymes"/>
    <property type="match status" value="1"/>
</dbReference>
<dbReference type="PANTHER" id="PTHR30349:SF81">
    <property type="entry name" value="TYROSINE RECOMBINASE XERC"/>
    <property type="match status" value="1"/>
</dbReference>
<keyword evidence="1" id="KW-0229">DNA integration</keyword>
<protein>
    <submittedName>
        <fullName evidence="7">Tyrosine-type recombinase/integrase</fullName>
    </submittedName>
</protein>
<dbReference type="PROSITE" id="PS51900">
    <property type="entry name" value="CB"/>
    <property type="match status" value="1"/>
</dbReference>
<dbReference type="Gene3D" id="1.10.150.130">
    <property type="match status" value="1"/>
</dbReference>
<dbReference type="PROSITE" id="PS51898">
    <property type="entry name" value="TYR_RECOMBINASE"/>
    <property type="match status" value="1"/>
</dbReference>
<evidence type="ECO:0000259" key="5">
    <source>
        <dbReference type="PROSITE" id="PS51898"/>
    </source>
</evidence>
<sequence>MTTHDFQHYLSEFLARFLPGEVGSATNTIKSYRDTFTLFLRYCKAHEDITPEHMTCGLLTKELVERFLAWLEAERGCCPATRNQRLAAIRSFCRYLQVRDVERIGQYQRVLAIPKKKTTTAPPRHVSVDGIRMILDQPDTSRPSGRRDLALLALMYDSGARVQEIADLTFGDLRADPPATVKLTGKGNKTRIVPLMAPTAALVQRYADGAGLTGPASRSRPLFPNRAGNKMTRTGIAYILDKHVTAAREGDPAALPDTISPHTFRHSKAMHLLQAGVNLVYIRDILGHADLKTTEIYARIDGEMKRRALQSAFTNLAPSDAMPLWHQDKDMLTWLTNLGH</sequence>
<dbReference type="RefSeq" id="WP_165183477.1">
    <property type="nucleotide sequence ID" value="NZ_JAAKZI010000043.1"/>
</dbReference>
<organism evidence="7 8">
    <name type="scientific">Arthrobacter silviterrae</name>
    <dbReference type="NCBI Taxonomy" id="2026658"/>
    <lineage>
        <taxon>Bacteria</taxon>
        <taxon>Bacillati</taxon>
        <taxon>Actinomycetota</taxon>
        <taxon>Actinomycetes</taxon>
        <taxon>Micrococcales</taxon>
        <taxon>Micrococcaceae</taxon>
        <taxon>Arthrobacter</taxon>
    </lineage>
</organism>
<evidence type="ECO:0000256" key="3">
    <source>
        <dbReference type="ARBA" id="ARBA00023172"/>
    </source>
</evidence>
<dbReference type="CDD" id="cd01182">
    <property type="entry name" value="INT_RitC_C_like"/>
    <property type="match status" value="1"/>
</dbReference>
<proteinExistence type="predicted"/>
<evidence type="ECO:0000259" key="6">
    <source>
        <dbReference type="PROSITE" id="PS51900"/>
    </source>
</evidence>